<name>A0ABR3KFU7_TRISP</name>
<keyword evidence="3" id="KW-1185">Reference proteome</keyword>
<evidence type="ECO:0000313" key="2">
    <source>
        <dbReference type="EMBL" id="KAL1236611.1"/>
    </source>
</evidence>
<evidence type="ECO:0000313" key="3">
    <source>
        <dbReference type="Proteomes" id="UP001558632"/>
    </source>
</evidence>
<dbReference type="EMBL" id="JBEUSY010000368">
    <property type="protein sequence ID" value="KAL1236611.1"/>
    <property type="molecule type" value="Genomic_DNA"/>
</dbReference>
<feature type="compositionally biased region" description="Polar residues" evidence="1">
    <location>
        <begin position="63"/>
        <end position="79"/>
    </location>
</feature>
<evidence type="ECO:0000256" key="1">
    <source>
        <dbReference type="SAM" id="MobiDB-lite"/>
    </source>
</evidence>
<protein>
    <submittedName>
        <fullName evidence="2">Deleted in lung and esophageal cancer protein</fullName>
    </submittedName>
</protein>
<sequence length="79" mass="8942">MYNTHTNCNLVNSCKEATFSWEKCICACNKPNDQCPFVFRILRGGVRARPTLPSGQRRHCPASSDTSNISTNGRPNRRR</sequence>
<organism evidence="2 3">
    <name type="scientific">Trichinella spiralis</name>
    <name type="common">Trichina worm</name>
    <dbReference type="NCBI Taxonomy" id="6334"/>
    <lineage>
        <taxon>Eukaryota</taxon>
        <taxon>Metazoa</taxon>
        <taxon>Ecdysozoa</taxon>
        <taxon>Nematoda</taxon>
        <taxon>Enoplea</taxon>
        <taxon>Dorylaimia</taxon>
        <taxon>Trichinellida</taxon>
        <taxon>Trichinellidae</taxon>
        <taxon>Trichinella</taxon>
    </lineage>
</organism>
<reference evidence="2 3" key="1">
    <citation type="submission" date="2024-07" db="EMBL/GenBank/DDBJ databases">
        <title>Enhanced genomic and transcriptomic resources for Trichinella pseudospiralis and T. spiralis underpin the discovery of pronounced molecular differences between stages and species.</title>
        <authorList>
            <person name="Pasi K.K."/>
            <person name="La Rosa G."/>
            <person name="Gomez-Morales M.A."/>
            <person name="Tosini F."/>
            <person name="Sumanam S."/>
            <person name="Young N.D."/>
            <person name="Chang B.C."/>
            <person name="Robin G.B."/>
        </authorList>
    </citation>
    <scope>NUCLEOTIDE SEQUENCE [LARGE SCALE GENOMIC DNA]</scope>
    <source>
        <strain evidence="2">ISS534</strain>
    </source>
</reference>
<dbReference type="Proteomes" id="UP001558632">
    <property type="component" value="Unassembled WGS sequence"/>
</dbReference>
<comment type="caution">
    <text evidence="2">The sequence shown here is derived from an EMBL/GenBank/DDBJ whole genome shotgun (WGS) entry which is preliminary data.</text>
</comment>
<accession>A0ABR3KFU7</accession>
<proteinExistence type="predicted"/>
<feature type="region of interest" description="Disordered" evidence="1">
    <location>
        <begin position="48"/>
        <end position="79"/>
    </location>
</feature>
<gene>
    <name evidence="2" type="ORF">TSPI_09315</name>
</gene>